<evidence type="ECO:0000313" key="1">
    <source>
        <dbReference type="EMBL" id="GFT77951.1"/>
    </source>
</evidence>
<dbReference type="Proteomes" id="UP000887013">
    <property type="component" value="Unassembled WGS sequence"/>
</dbReference>
<sequence length="93" mass="10922">MPTDEAIEIANFTVEEISLKYDATREMICNKGRSFLSNIVRAINQSCQTSHLLTTDQWFDRKFQLDISSHRVHIRIYRTKKLGQYSILCNLRV</sequence>
<accession>A0A8X6PQ72</accession>
<evidence type="ECO:0000313" key="2">
    <source>
        <dbReference type="Proteomes" id="UP000887013"/>
    </source>
</evidence>
<gene>
    <name evidence="1" type="ORF">NPIL_377101</name>
</gene>
<organism evidence="1 2">
    <name type="scientific">Nephila pilipes</name>
    <name type="common">Giant wood spider</name>
    <name type="synonym">Nephila maculata</name>
    <dbReference type="NCBI Taxonomy" id="299642"/>
    <lineage>
        <taxon>Eukaryota</taxon>
        <taxon>Metazoa</taxon>
        <taxon>Ecdysozoa</taxon>
        <taxon>Arthropoda</taxon>
        <taxon>Chelicerata</taxon>
        <taxon>Arachnida</taxon>
        <taxon>Araneae</taxon>
        <taxon>Araneomorphae</taxon>
        <taxon>Entelegynae</taxon>
        <taxon>Araneoidea</taxon>
        <taxon>Nephilidae</taxon>
        <taxon>Nephila</taxon>
    </lineage>
</organism>
<protein>
    <submittedName>
        <fullName evidence="1">Uncharacterized protein</fullName>
    </submittedName>
</protein>
<proteinExistence type="predicted"/>
<dbReference type="OrthoDB" id="6431839at2759"/>
<comment type="caution">
    <text evidence="1">The sequence shown here is derived from an EMBL/GenBank/DDBJ whole genome shotgun (WGS) entry which is preliminary data.</text>
</comment>
<dbReference type="AlphaFoldDB" id="A0A8X6PQ72"/>
<keyword evidence="2" id="KW-1185">Reference proteome</keyword>
<reference evidence="1" key="1">
    <citation type="submission" date="2020-08" db="EMBL/GenBank/DDBJ databases">
        <title>Multicomponent nature underlies the extraordinary mechanical properties of spider dragline silk.</title>
        <authorList>
            <person name="Kono N."/>
            <person name="Nakamura H."/>
            <person name="Mori M."/>
            <person name="Yoshida Y."/>
            <person name="Ohtoshi R."/>
            <person name="Malay A.D."/>
            <person name="Moran D.A.P."/>
            <person name="Tomita M."/>
            <person name="Numata K."/>
            <person name="Arakawa K."/>
        </authorList>
    </citation>
    <scope>NUCLEOTIDE SEQUENCE</scope>
</reference>
<dbReference type="EMBL" id="BMAW01022464">
    <property type="protein sequence ID" value="GFT77951.1"/>
    <property type="molecule type" value="Genomic_DNA"/>
</dbReference>
<name>A0A8X6PQ72_NEPPI</name>